<keyword evidence="1" id="KW-0732">Signal</keyword>
<evidence type="ECO:0000313" key="4">
    <source>
        <dbReference type="Proteomes" id="UP000251313"/>
    </source>
</evidence>
<dbReference type="Proteomes" id="UP000267341">
    <property type="component" value="Unassembled WGS sequence"/>
</dbReference>
<protein>
    <submittedName>
        <fullName evidence="3">Uncharacterized protein</fullName>
    </submittedName>
</protein>
<accession>A0AB38FS98</accession>
<evidence type="ECO:0000313" key="2">
    <source>
        <dbReference type="EMBL" id="RKR64486.1"/>
    </source>
</evidence>
<proteinExistence type="predicted"/>
<evidence type="ECO:0000256" key="1">
    <source>
        <dbReference type="SAM" id="SignalP"/>
    </source>
</evidence>
<dbReference type="EMBL" id="RBIZ01000003">
    <property type="protein sequence ID" value="RKR64486.1"/>
    <property type="molecule type" value="Genomic_DNA"/>
</dbReference>
<feature type="chain" id="PRO_5044282484" evidence="1">
    <location>
        <begin position="23"/>
        <end position="81"/>
    </location>
</feature>
<feature type="signal peptide" evidence="1">
    <location>
        <begin position="1"/>
        <end position="22"/>
    </location>
</feature>
<dbReference type="EMBL" id="UAVL01000001">
    <property type="protein sequence ID" value="SQA61054.1"/>
    <property type="molecule type" value="Genomic_DNA"/>
</dbReference>
<dbReference type="Proteomes" id="UP000251313">
    <property type="component" value="Unassembled WGS sequence"/>
</dbReference>
<reference evidence="3 4" key="1">
    <citation type="submission" date="2018-06" db="EMBL/GenBank/DDBJ databases">
        <authorList>
            <consortium name="Pathogen Informatics"/>
            <person name="Doyle S."/>
        </authorList>
    </citation>
    <scope>NUCLEOTIDE SEQUENCE [LARGE SCALE GENOMIC DNA]</scope>
    <source>
        <strain evidence="3 4">NCTC11967</strain>
    </source>
</reference>
<evidence type="ECO:0000313" key="5">
    <source>
        <dbReference type="Proteomes" id="UP000267341"/>
    </source>
</evidence>
<evidence type="ECO:0000313" key="3">
    <source>
        <dbReference type="EMBL" id="SQA61054.1"/>
    </source>
</evidence>
<name>A0AB38FS98_9ENTR</name>
<dbReference type="RefSeq" id="WP_307751284.1">
    <property type="nucleotide sequence ID" value="NZ_JAQOLS010000002.1"/>
</dbReference>
<gene>
    <name evidence="2" type="ORF">C7387_1184</name>
    <name evidence="3" type="ORF">NCTC11967_01055</name>
</gene>
<organism evidence="3 4">
    <name type="scientific">Yokenella regensburgei</name>
    <dbReference type="NCBI Taxonomy" id="158877"/>
    <lineage>
        <taxon>Bacteria</taxon>
        <taxon>Pseudomonadati</taxon>
        <taxon>Pseudomonadota</taxon>
        <taxon>Gammaproteobacteria</taxon>
        <taxon>Enterobacterales</taxon>
        <taxon>Enterobacteriaceae</taxon>
        <taxon>Yokenella</taxon>
    </lineage>
</organism>
<sequence>MKLFTHCTLLSALCLCATQAMAFQSTSPELPFSAGHPVRSEQQLQQYSYSERHEPLHKTPLGGCHASPVPGCNYPVAPVKE</sequence>
<dbReference type="AlphaFoldDB" id="A0AB38FS98"/>
<keyword evidence="5" id="KW-1185">Reference proteome</keyword>
<comment type="caution">
    <text evidence="3">The sequence shown here is derived from an EMBL/GenBank/DDBJ whole genome shotgun (WGS) entry which is preliminary data.</text>
</comment>
<reference evidence="2 5" key="2">
    <citation type="submission" date="2018-10" db="EMBL/GenBank/DDBJ databases">
        <title>Genomic Encyclopedia of Type Strains, Phase IV (KMG-IV): sequencing the most valuable type-strain genomes for metagenomic binning, comparative biology and taxonomic classification.</title>
        <authorList>
            <person name="Goeker M."/>
        </authorList>
    </citation>
    <scope>NUCLEOTIDE SEQUENCE [LARGE SCALE GENOMIC DNA]</scope>
    <source>
        <strain evidence="2 5">DSM 5079</strain>
    </source>
</reference>